<keyword evidence="2" id="KW-0695">RNA-directed DNA polymerase</keyword>
<dbReference type="SUPFAM" id="SSF56672">
    <property type="entry name" value="DNA/RNA polymerases"/>
    <property type="match status" value="1"/>
</dbReference>
<accession>A0A6L2JE84</accession>
<keyword evidence="2" id="KW-0808">Transferase</keyword>
<dbReference type="InterPro" id="IPR000477">
    <property type="entry name" value="RT_dom"/>
</dbReference>
<proteinExistence type="predicted"/>
<keyword evidence="2" id="KW-0548">Nucleotidyltransferase</keyword>
<dbReference type="Pfam" id="PF00078">
    <property type="entry name" value="RVT_1"/>
    <property type="match status" value="1"/>
</dbReference>
<dbReference type="GO" id="GO:0003964">
    <property type="term" value="F:RNA-directed DNA polymerase activity"/>
    <property type="evidence" value="ECO:0007669"/>
    <property type="project" value="UniProtKB-KW"/>
</dbReference>
<dbReference type="EMBL" id="BKCJ010000630">
    <property type="protein sequence ID" value="GEU34897.1"/>
    <property type="molecule type" value="Genomic_DNA"/>
</dbReference>
<feature type="domain" description="Reverse transcriptase" evidence="1">
    <location>
        <begin position="89"/>
        <end position="176"/>
    </location>
</feature>
<reference evidence="2" key="1">
    <citation type="journal article" date="2019" name="Sci. Rep.">
        <title>Draft genome of Tanacetum cinerariifolium, the natural source of mosquito coil.</title>
        <authorList>
            <person name="Yamashiro T."/>
            <person name="Shiraishi A."/>
            <person name="Satake H."/>
            <person name="Nakayama K."/>
        </authorList>
    </citation>
    <scope>NUCLEOTIDE SEQUENCE</scope>
</reference>
<dbReference type="InterPro" id="IPR043502">
    <property type="entry name" value="DNA/RNA_pol_sf"/>
</dbReference>
<sequence length="177" mass="20103">DFGDVMDRPTLVVNSDMSSKLEAPVQKVEINKAVINLGTHKAPGEDGFTGLFFHKYWHIVGDSVSKAIHQFFKDGVMPLSLNKMLVVLIPKVTYPEIVGQFRPISLCNFVYRVILQIMANRLKTYMHKIISSQQSAFIPGRIIQDCMVVANEAFHYIRNKKKGNQRVMALKLDLKKP</sequence>
<organism evidence="2">
    <name type="scientific">Tanacetum cinerariifolium</name>
    <name type="common">Dalmatian daisy</name>
    <name type="synonym">Chrysanthemum cinerariifolium</name>
    <dbReference type="NCBI Taxonomy" id="118510"/>
    <lineage>
        <taxon>Eukaryota</taxon>
        <taxon>Viridiplantae</taxon>
        <taxon>Streptophyta</taxon>
        <taxon>Embryophyta</taxon>
        <taxon>Tracheophyta</taxon>
        <taxon>Spermatophyta</taxon>
        <taxon>Magnoliopsida</taxon>
        <taxon>eudicotyledons</taxon>
        <taxon>Gunneridae</taxon>
        <taxon>Pentapetalae</taxon>
        <taxon>asterids</taxon>
        <taxon>campanulids</taxon>
        <taxon>Asterales</taxon>
        <taxon>Asteraceae</taxon>
        <taxon>Asteroideae</taxon>
        <taxon>Anthemideae</taxon>
        <taxon>Anthemidinae</taxon>
        <taxon>Tanacetum</taxon>
    </lineage>
</organism>
<gene>
    <name evidence="2" type="ORF">Tci_006875</name>
</gene>
<evidence type="ECO:0000259" key="1">
    <source>
        <dbReference type="Pfam" id="PF00078"/>
    </source>
</evidence>
<name>A0A6L2JE84_TANCI</name>
<dbReference type="PANTHER" id="PTHR19446">
    <property type="entry name" value="REVERSE TRANSCRIPTASES"/>
    <property type="match status" value="1"/>
</dbReference>
<dbReference type="AlphaFoldDB" id="A0A6L2JE84"/>
<protein>
    <submittedName>
        <fullName evidence="2">Reverse transcriptase</fullName>
    </submittedName>
</protein>
<comment type="caution">
    <text evidence="2">The sequence shown here is derived from an EMBL/GenBank/DDBJ whole genome shotgun (WGS) entry which is preliminary data.</text>
</comment>
<evidence type="ECO:0000313" key="2">
    <source>
        <dbReference type="EMBL" id="GEU34897.1"/>
    </source>
</evidence>
<feature type="non-terminal residue" evidence="2">
    <location>
        <position position="1"/>
    </location>
</feature>